<reference evidence="3 4" key="1">
    <citation type="submission" date="2020-07" db="EMBL/GenBank/DDBJ databases">
        <title>Sequencing the genomes of 1000 actinobacteria strains.</title>
        <authorList>
            <person name="Klenk H.-P."/>
        </authorList>
    </citation>
    <scope>NUCLEOTIDE SEQUENCE [LARGE SCALE GENOMIC DNA]</scope>
    <source>
        <strain evidence="3 4">DSM 42178</strain>
    </source>
</reference>
<accession>A0A852ZYF4</accession>
<evidence type="ECO:0000256" key="1">
    <source>
        <dbReference type="ARBA" id="ARBA00005721"/>
    </source>
</evidence>
<dbReference type="EMBL" id="JACBZD010000001">
    <property type="protein sequence ID" value="NYI03312.1"/>
    <property type="molecule type" value="Genomic_DNA"/>
</dbReference>
<evidence type="ECO:0000313" key="3">
    <source>
        <dbReference type="EMBL" id="NYI03312.1"/>
    </source>
</evidence>
<dbReference type="PANTHER" id="PTHR34297:SF3">
    <property type="entry name" value="ALKALINE SHOCK PROTEIN 23"/>
    <property type="match status" value="1"/>
</dbReference>
<evidence type="ECO:0000313" key="4">
    <source>
        <dbReference type="Proteomes" id="UP000567795"/>
    </source>
</evidence>
<feature type="region of interest" description="Disordered" evidence="2">
    <location>
        <begin position="137"/>
        <end position="174"/>
    </location>
</feature>
<dbReference type="AlphaFoldDB" id="A0A852ZYF4"/>
<comment type="caution">
    <text evidence="3">The sequence shown here is derived from an EMBL/GenBank/DDBJ whole genome shotgun (WGS) entry which is preliminary data.</text>
</comment>
<name>A0A852ZYF4_9ACTN</name>
<feature type="region of interest" description="Disordered" evidence="2">
    <location>
        <begin position="1"/>
        <end position="30"/>
    </location>
</feature>
<comment type="similarity">
    <text evidence="1">Belongs to the asp23 family.</text>
</comment>
<dbReference type="Proteomes" id="UP000567795">
    <property type="component" value="Unassembled WGS sequence"/>
</dbReference>
<dbReference type="Pfam" id="PF03780">
    <property type="entry name" value="Asp23"/>
    <property type="match status" value="1"/>
</dbReference>
<sequence>MTTQNAPFGGEAEPGRAAAPPPAGDPASRGRTQIADGVVAKIAETAVREIPGVHSLGSGMARAIGAVRQRVPSGRASAGAGVGVEVGETETAIDLDLVVEFGAPIPDVCDEVRRGVVHAVESATGLAVVEVNITVSDVRLPDEPDDPDAADATPPNGPHTSSGADGPETGRRAR</sequence>
<dbReference type="PANTHER" id="PTHR34297">
    <property type="entry name" value="HYPOTHETICAL CYTOSOLIC PROTEIN-RELATED"/>
    <property type="match status" value="1"/>
</dbReference>
<evidence type="ECO:0000256" key="2">
    <source>
        <dbReference type="SAM" id="MobiDB-lite"/>
    </source>
</evidence>
<organism evidence="3 4">
    <name type="scientific">Allostreptomyces psammosilenae</name>
    <dbReference type="NCBI Taxonomy" id="1892865"/>
    <lineage>
        <taxon>Bacteria</taxon>
        <taxon>Bacillati</taxon>
        <taxon>Actinomycetota</taxon>
        <taxon>Actinomycetes</taxon>
        <taxon>Kitasatosporales</taxon>
        <taxon>Streptomycetaceae</taxon>
        <taxon>Allostreptomyces</taxon>
    </lineage>
</organism>
<dbReference type="InterPro" id="IPR005531">
    <property type="entry name" value="Asp23"/>
</dbReference>
<dbReference type="RefSeq" id="WP_179812382.1">
    <property type="nucleotide sequence ID" value="NZ_JACBZD010000001.1"/>
</dbReference>
<gene>
    <name evidence="3" type="ORF">FHU37_000255</name>
</gene>
<keyword evidence="4" id="KW-1185">Reference proteome</keyword>
<feature type="compositionally biased region" description="Low complexity" evidence="2">
    <location>
        <begin position="1"/>
        <end position="18"/>
    </location>
</feature>
<protein>
    <submittedName>
        <fullName evidence="3">Putative alkaline shock family protein YloU</fullName>
    </submittedName>
</protein>
<proteinExistence type="inferred from homology"/>